<dbReference type="Proteomes" id="UP001150001">
    <property type="component" value="Unassembled WGS sequence"/>
</dbReference>
<dbReference type="EMBL" id="JAPFIT010000003">
    <property type="protein sequence ID" value="MDC5738487.1"/>
    <property type="molecule type" value="Genomic_DNA"/>
</dbReference>
<feature type="chain" id="PRO_5044550700" description="Chromosome segregation ATPase" evidence="2">
    <location>
        <begin position="21"/>
        <end position="309"/>
    </location>
</feature>
<keyword evidence="6" id="KW-1185">Reference proteome</keyword>
<reference evidence="3" key="2">
    <citation type="submission" date="2022-11" db="EMBL/GenBank/DDBJ databases">
        <title>Role of the vibriolysin VemA secreted by the emergent pathogen Vibrio europaeus in the colonization of Manila clam mucus.</title>
        <authorList>
            <person name="Martinez C."/>
            <person name="Rodriguez S."/>
            <person name="Vences A."/>
            <person name="Barja J.L."/>
            <person name="Toranzo A.E."/>
            <person name="Dubert J."/>
        </authorList>
    </citation>
    <scope>NUCLEOTIDE SEQUENCE</scope>
    <source>
        <strain evidence="3">3454</strain>
    </source>
</reference>
<evidence type="ECO:0008006" key="7">
    <source>
        <dbReference type="Google" id="ProtNLM"/>
    </source>
</evidence>
<keyword evidence="2" id="KW-0732">Signal</keyword>
<evidence type="ECO:0000256" key="2">
    <source>
        <dbReference type="SAM" id="SignalP"/>
    </source>
</evidence>
<keyword evidence="1" id="KW-0175">Coiled coil</keyword>
<comment type="caution">
    <text evidence="4">The sequence shown here is derived from an EMBL/GenBank/DDBJ whole genome shotgun (WGS) entry which is preliminary data.</text>
</comment>
<dbReference type="GeneID" id="78074710"/>
<evidence type="ECO:0000313" key="3">
    <source>
        <dbReference type="EMBL" id="MDC5738487.1"/>
    </source>
</evidence>
<evidence type="ECO:0000313" key="5">
    <source>
        <dbReference type="Proteomes" id="UP000094761"/>
    </source>
</evidence>
<accession>A0A178JF23</accession>
<organism evidence="4 5">
    <name type="scientific">Vibrio europaeus</name>
    <dbReference type="NCBI Taxonomy" id="300876"/>
    <lineage>
        <taxon>Bacteria</taxon>
        <taxon>Pseudomonadati</taxon>
        <taxon>Pseudomonadota</taxon>
        <taxon>Gammaproteobacteria</taxon>
        <taxon>Vibrionales</taxon>
        <taxon>Vibrionaceae</taxon>
        <taxon>Vibrio</taxon>
        <taxon>Vibrio oreintalis group</taxon>
    </lineage>
</organism>
<feature type="coiled-coil region" evidence="1">
    <location>
        <begin position="138"/>
        <end position="172"/>
    </location>
</feature>
<sequence length="309" mass="35144">MKKLLAIASLFSFMSFSAIAATEREQYHVIRTSADHCYTEGFYSHTMYKTLKKHGQVSSPVSRKQAKNTYAYITNKNSNYTEYEPQLLSKFCNKVAANLGRYLSEYNKSNVTTLEVAAENKARIKARTDKQQATKAINDKYAAKRAELNAEIKALRKVASEHQVNINKAQSAINKAKPRKSKVRLHRVIEKANYLATNLNTGEVFVMVDPFGSYPNAGIYYVHLTDNPAKTTFTRTDSNGFESTVDTQLVTIKPDNEFNDWLAKEGKKYSETIDSNKEQLAAIRAQIKELDRLEDQTWKDARKELAELK</sequence>
<proteinExistence type="predicted"/>
<gene>
    <name evidence="4" type="ORF">AZ468_03315</name>
    <name evidence="3" type="ORF">OPW20_00310</name>
</gene>
<reference evidence="4 5" key="1">
    <citation type="submission" date="2016-03" db="EMBL/GenBank/DDBJ databases">
        <title>Draft genome sequence of the Vibrio tubiashii subs. europaeus.</title>
        <authorList>
            <person name="Spinard E."/>
            <person name="Dubert J."/>
            <person name="Nelson D.R."/>
            <person name="Barja J.L."/>
        </authorList>
    </citation>
    <scope>NUCLEOTIDE SEQUENCE [LARGE SCALE GENOMIC DNA]</scope>
    <source>
        <strain evidence="5">PP-638</strain>
        <strain evidence="4">PP2-638</strain>
    </source>
</reference>
<evidence type="ECO:0000313" key="4">
    <source>
        <dbReference type="EMBL" id="OAN00168.1"/>
    </source>
</evidence>
<protein>
    <recommendedName>
        <fullName evidence="7">Chromosome segregation ATPase</fullName>
    </recommendedName>
</protein>
<dbReference type="EMBL" id="LUAX01000001">
    <property type="protein sequence ID" value="OAN00168.1"/>
    <property type="molecule type" value="Genomic_DNA"/>
</dbReference>
<evidence type="ECO:0000256" key="1">
    <source>
        <dbReference type="SAM" id="Coils"/>
    </source>
</evidence>
<dbReference type="RefSeq" id="WP_069666115.1">
    <property type="nucleotide sequence ID" value="NZ_JAPFIM010000017.1"/>
</dbReference>
<dbReference type="AlphaFoldDB" id="A0A178JF23"/>
<evidence type="ECO:0000313" key="6">
    <source>
        <dbReference type="Proteomes" id="UP001150001"/>
    </source>
</evidence>
<name>A0A178JF23_9VIBR</name>
<dbReference type="Proteomes" id="UP000094761">
    <property type="component" value="Unassembled WGS sequence"/>
</dbReference>
<feature type="signal peptide" evidence="2">
    <location>
        <begin position="1"/>
        <end position="20"/>
    </location>
</feature>